<dbReference type="EMBL" id="CM055104">
    <property type="protein sequence ID" value="KAJ7532661.1"/>
    <property type="molecule type" value="Genomic_DNA"/>
</dbReference>
<protein>
    <submittedName>
        <fullName evidence="1">Uncharacterized protein</fullName>
    </submittedName>
</protein>
<evidence type="ECO:0000313" key="2">
    <source>
        <dbReference type="Proteomes" id="UP001162992"/>
    </source>
</evidence>
<comment type="caution">
    <text evidence="1">The sequence shown here is derived from an EMBL/GenBank/DDBJ whole genome shotgun (WGS) entry which is preliminary data.</text>
</comment>
<organism evidence="1 2">
    <name type="scientific">Diphasiastrum complanatum</name>
    <name type="common">Issler's clubmoss</name>
    <name type="synonym">Lycopodium complanatum</name>
    <dbReference type="NCBI Taxonomy" id="34168"/>
    <lineage>
        <taxon>Eukaryota</taxon>
        <taxon>Viridiplantae</taxon>
        <taxon>Streptophyta</taxon>
        <taxon>Embryophyta</taxon>
        <taxon>Tracheophyta</taxon>
        <taxon>Lycopodiopsida</taxon>
        <taxon>Lycopodiales</taxon>
        <taxon>Lycopodiaceae</taxon>
        <taxon>Lycopodioideae</taxon>
        <taxon>Diphasiastrum</taxon>
    </lineage>
</organism>
<accession>A0ACC2BSA6</accession>
<dbReference type="Proteomes" id="UP001162992">
    <property type="component" value="Chromosome 13"/>
</dbReference>
<name>A0ACC2BSA6_DIPCM</name>
<reference evidence="2" key="1">
    <citation type="journal article" date="2024" name="Proc. Natl. Acad. Sci. U.S.A.">
        <title>Extraordinary preservation of gene collinearity over three hundred million years revealed in homosporous lycophytes.</title>
        <authorList>
            <person name="Li C."/>
            <person name="Wickell D."/>
            <person name="Kuo L.Y."/>
            <person name="Chen X."/>
            <person name="Nie B."/>
            <person name="Liao X."/>
            <person name="Peng D."/>
            <person name="Ji J."/>
            <person name="Jenkins J."/>
            <person name="Williams M."/>
            <person name="Shu S."/>
            <person name="Plott C."/>
            <person name="Barry K."/>
            <person name="Rajasekar S."/>
            <person name="Grimwood J."/>
            <person name="Han X."/>
            <person name="Sun S."/>
            <person name="Hou Z."/>
            <person name="He W."/>
            <person name="Dai G."/>
            <person name="Sun C."/>
            <person name="Schmutz J."/>
            <person name="Leebens-Mack J.H."/>
            <person name="Li F.W."/>
            <person name="Wang L."/>
        </authorList>
    </citation>
    <scope>NUCLEOTIDE SEQUENCE [LARGE SCALE GENOMIC DNA]</scope>
    <source>
        <strain evidence="2">cv. PW_Plant_1</strain>
    </source>
</reference>
<gene>
    <name evidence="1" type="ORF">O6H91_13G014100</name>
</gene>
<sequence>MTRLARFEHHIPNACDFLPFSQNVLWATNSDKLISQMGEGGVEVFETPTKGSNVESKELPDQQEKHEPWRLTGPQPLREEQVQNAVKFLSHPKVKGSPIIYRRSFLEKKGMTKDEIDEAFRRVPDPPSSEAGNVVASQGAEKRVTTSVTPKVLGPLQTSQQLFAQVALPANSVQSNRFRWTRMFLIIGVFTVAGAGAAVLTKNYILPKFKAWLRHILLEDYESKVKPAQPSPLEEVVSAAAAATAAAAAAREIAAVTRDILSRRNKDRQYFKNMMKALETQTQDLKLTLSSMREAVLSIEKATYKSAACSLPVNGSEFGNANVSYKTLGSMQQASNEQKSWEKPGNNSAVSFVSPISKVPDFASMKPASDKGRKNLINNFPSDHERSSIFVETAATSSSSEPWWRRKKSELDYAHSSPNYPTKSNIRITELEPDNDTNTESAGKAYNSLTQPRTSAAAVSSIVTEDRHGWAPPPVPQTVLPGAAAAIRYQKVLVNGYDPTAHLGASPGQSFSGEFDAEPALSLSLEDVTRSDSQRVASPESPKGQELNIIGESILEKPSYKDVVVEEELS</sequence>
<evidence type="ECO:0000313" key="1">
    <source>
        <dbReference type="EMBL" id="KAJ7532661.1"/>
    </source>
</evidence>
<proteinExistence type="predicted"/>
<keyword evidence="2" id="KW-1185">Reference proteome</keyword>